<dbReference type="CDD" id="cd12148">
    <property type="entry name" value="fungal_TF_MHR"/>
    <property type="match status" value="1"/>
</dbReference>
<evidence type="ECO:0000256" key="2">
    <source>
        <dbReference type="ARBA" id="ARBA00022723"/>
    </source>
</evidence>
<proteinExistence type="predicted"/>
<comment type="caution">
    <text evidence="7">The sequence shown here is derived from an EMBL/GenBank/DDBJ whole genome shotgun (WGS) entry which is preliminary data.</text>
</comment>
<reference evidence="7" key="1">
    <citation type="submission" date="2020-05" db="EMBL/GenBank/DDBJ databases">
        <title>Mycena genomes resolve the evolution of fungal bioluminescence.</title>
        <authorList>
            <person name="Tsai I.J."/>
        </authorList>
    </citation>
    <scope>NUCLEOTIDE SEQUENCE</scope>
    <source>
        <strain evidence="7">171206Taipei</strain>
    </source>
</reference>
<gene>
    <name evidence="7" type="ORF">MIND_00038100</name>
</gene>
<keyword evidence="2" id="KW-0479">Metal-binding</keyword>
<dbReference type="InterPro" id="IPR007219">
    <property type="entry name" value="XnlR_reg_dom"/>
</dbReference>
<dbReference type="SMART" id="SM00066">
    <property type="entry name" value="GAL4"/>
    <property type="match status" value="1"/>
</dbReference>
<feature type="domain" description="Zn(2)-C6 fungal-type" evidence="6">
    <location>
        <begin position="21"/>
        <end position="52"/>
    </location>
</feature>
<dbReference type="AlphaFoldDB" id="A0A8H6TEI7"/>
<dbReference type="GO" id="GO:0008270">
    <property type="term" value="F:zinc ion binding"/>
    <property type="evidence" value="ECO:0007669"/>
    <property type="project" value="InterPro"/>
</dbReference>
<dbReference type="RefSeq" id="XP_037225260.1">
    <property type="nucleotide sequence ID" value="XM_037357350.1"/>
</dbReference>
<dbReference type="Pfam" id="PF04082">
    <property type="entry name" value="Fungal_trans"/>
    <property type="match status" value="1"/>
</dbReference>
<dbReference type="GO" id="GO:0000981">
    <property type="term" value="F:DNA-binding transcription factor activity, RNA polymerase II-specific"/>
    <property type="evidence" value="ECO:0007669"/>
    <property type="project" value="InterPro"/>
</dbReference>
<accession>A0A8H6TEI7</accession>
<evidence type="ECO:0000256" key="4">
    <source>
        <dbReference type="SAM" id="Coils"/>
    </source>
</evidence>
<dbReference type="SMART" id="SM00906">
    <property type="entry name" value="Fungal_trans"/>
    <property type="match status" value="1"/>
</dbReference>
<dbReference type="SUPFAM" id="SSF57701">
    <property type="entry name" value="Zn2/Cys6 DNA-binding domain"/>
    <property type="match status" value="1"/>
</dbReference>
<evidence type="ECO:0000256" key="1">
    <source>
        <dbReference type="ARBA" id="ARBA00004123"/>
    </source>
</evidence>
<dbReference type="InterPro" id="IPR050613">
    <property type="entry name" value="Sec_Metabolite_Reg"/>
</dbReference>
<keyword evidence="4" id="KW-0175">Coiled coil</keyword>
<dbReference type="PANTHER" id="PTHR31001">
    <property type="entry name" value="UNCHARACTERIZED TRANSCRIPTIONAL REGULATORY PROTEIN"/>
    <property type="match status" value="1"/>
</dbReference>
<keyword evidence="8" id="KW-1185">Reference proteome</keyword>
<dbReference type="PROSITE" id="PS50048">
    <property type="entry name" value="ZN2_CY6_FUNGAL_2"/>
    <property type="match status" value="1"/>
</dbReference>
<keyword evidence="3" id="KW-0539">Nucleus</keyword>
<dbReference type="PANTHER" id="PTHR31001:SF81">
    <property type="entry name" value="ZN(II)2CYS6 TRANSCRIPTION FACTOR"/>
    <property type="match status" value="1"/>
</dbReference>
<name>A0A8H6TEI7_9AGAR</name>
<dbReference type="Proteomes" id="UP000636479">
    <property type="component" value="Unassembled WGS sequence"/>
</dbReference>
<sequence length="717" mass="79707">MSQAQESPKKEKKTRRRLRLSCVECTKRRQRCDRSYPCGLCVSRGVAHLCRWETVPVARPTPARPPVIPSQNAQDKIQQLSARIASLEAMVAAERRKNSTLAGSSPRSSNSLAIDFSPHGSVVSLQSPSNGNSPNSSPEPYPPDEDDDFVPATLSDSGYCSVASLSQCCVAHHGEYVGSGSLLSALRSMRPDTVPHVLHVDSSRASSLFHSQFALDEQHPTLTRLIQSLPQTSVVTSVCQVFFDEFNWRFGIPWEWFQTTCSAMWTVLRHTHSTYINPHWLSLLFGILALGSSSPSGEGAELFFSCSIAARRLAESIYLSQPSTSQSSPAQGAVLSVLAAPLLCEYLAERGQIGEAWKLAGQAVIAAEALGLHRDPDWSGWHQDSMNDDEKLLRRRAWWGIFISERMYSLIIGRPTLIRTQTDVAPPSPLCSDGTPNPFNIYQWQLIQLFDLAGELSDQCFSLNPPTSSLVYRLNRKLDKWECQLPPGLRMMETLNIPDSFHDCDLITVARQRHWLSMWHLLCGTKLHVSLLTQDKNASVFLGVWDHPLGRTRSRQFCLSYASRLIELHCNVHDALWSRDQSNMLSGIKWSFATCLSLLEGAITVASLLSQGEEATLVQRSMSVLTRVANEESSKATIARLGSEALEGLINELSHRMRITSPSLDQSFPGYHWYSATGDGVFTADYSVKGMERFPNMDLVSLFTEESKVGLLDGFET</sequence>
<evidence type="ECO:0000256" key="3">
    <source>
        <dbReference type="ARBA" id="ARBA00023242"/>
    </source>
</evidence>
<organism evidence="7 8">
    <name type="scientific">Mycena indigotica</name>
    <dbReference type="NCBI Taxonomy" id="2126181"/>
    <lineage>
        <taxon>Eukaryota</taxon>
        <taxon>Fungi</taxon>
        <taxon>Dikarya</taxon>
        <taxon>Basidiomycota</taxon>
        <taxon>Agaricomycotina</taxon>
        <taxon>Agaricomycetes</taxon>
        <taxon>Agaricomycetidae</taxon>
        <taxon>Agaricales</taxon>
        <taxon>Marasmiineae</taxon>
        <taxon>Mycenaceae</taxon>
        <taxon>Mycena</taxon>
    </lineage>
</organism>
<dbReference type="InterPro" id="IPR036864">
    <property type="entry name" value="Zn2-C6_fun-type_DNA-bd_sf"/>
</dbReference>
<feature type="compositionally biased region" description="Low complexity" evidence="5">
    <location>
        <begin position="124"/>
        <end position="138"/>
    </location>
</feature>
<protein>
    <recommendedName>
        <fullName evidence="6">Zn(2)-C6 fungal-type domain-containing protein</fullName>
    </recommendedName>
</protein>
<dbReference type="InterPro" id="IPR001138">
    <property type="entry name" value="Zn2Cys6_DnaBD"/>
</dbReference>
<feature type="coiled-coil region" evidence="4">
    <location>
        <begin position="70"/>
        <end position="97"/>
    </location>
</feature>
<evidence type="ECO:0000313" key="8">
    <source>
        <dbReference type="Proteomes" id="UP000636479"/>
    </source>
</evidence>
<dbReference type="GO" id="GO:0003677">
    <property type="term" value="F:DNA binding"/>
    <property type="evidence" value="ECO:0007669"/>
    <property type="project" value="InterPro"/>
</dbReference>
<dbReference type="GeneID" id="59339866"/>
<dbReference type="PROSITE" id="PS00463">
    <property type="entry name" value="ZN2_CY6_FUNGAL_1"/>
    <property type="match status" value="1"/>
</dbReference>
<comment type="subcellular location">
    <subcellularLocation>
        <location evidence="1">Nucleus</location>
    </subcellularLocation>
</comment>
<evidence type="ECO:0000256" key="5">
    <source>
        <dbReference type="SAM" id="MobiDB-lite"/>
    </source>
</evidence>
<dbReference type="GO" id="GO:0006351">
    <property type="term" value="P:DNA-templated transcription"/>
    <property type="evidence" value="ECO:0007669"/>
    <property type="project" value="InterPro"/>
</dbReference>
<evidence type="ECO:0000259" key="6">
    <source>
        <dbReference type="PROSITE" id="PS50048"/>
    </source>
</evidence>
<feature type="region of interest" description="Disordered" evidence="5">
    <location>
        <begin position="123"/>
        <end position="150"/>
    </location>
</feature>
<evidence type="ECO:0000313" key="7">
    <source>
        <dbReference type="EMBL" id="KAF7315237.1"/>
    </source>
</evidence>
<dbReference type="GO" id="GO:0005634">
    <property type="term" value="C:nucleus"/>
    <property type="evidence" value="ECO:0007669"/>
    <property type="project" value="UniProtKB-SubCell"/>
</dbReference>
<dbReference type="Gene3D" id="4.10.240.10">
    <property type="entry name" value="Zn(2)-C6 fungal-type DNA-binding domain"/>
    <property type="match status" value="1"/>
</dbReference>
<dbReference type="EMBL" id="JACAZF010000001">
    <property type="protein sequence ID" value="KAF7315237.1"/>
    <property type="molecule type" value="Genomic_DNA"/>
</dbReference>
<dbReference type="OrthoDB" id="3364175at2759"/>